<feature type="modified residue" description="N6-(pyridoxal phosphate)lysine" evidence="5">
    <location>
        <position position="59"/>
    </location>
</feature>
<dbReference type="SUPFAM" id="SSF53686">
    <property type="entry name" value="Tryptophan synthase beta subunit-like PLP-dependent enzymes"/>
    <property type="match status" value="1"/>
</dbReference>
<evidence type="ECO:0000256" key="3">
    <source>
        <dbReference type="ARBA" id="ARBA00022898"/>
    </source>
</evidence>
<dbReference type="PANTHER" id="PTHR43780">
    <property type="entry name" value="1-AMINOCYCLOPROPANE-1-CARBOXYLATE DEAMINASE-RELATED"/>
    <property type="match status" value="1"/>
</dbReference>
<dbReference type="PANTHER" id="PTHR43780:SF2">
    <property type="entry name" value="1-AMINOCYCLOPROPANE-1-CARBOXYLATE DEAMINASE-RELATED"/>
    <property type="match status" value="1"/>
</dbReference>
<sequence length="351" mass="37379">MTVIPQRALFRRFPALAKHLPWIQLGSLPTPVQQIELPGRAELWVKRDDLSGEQYGGNKVRKLEFILAEAQRRESQRLITVGAAGSHHALATAVFGRLLGLQVTLVLFPQPLTPHVRDVLLLDQAFGAELRWAPRMELIPAAALLARVAHRRERCFVIAPGGSDPLGTLGYVDAALELAEQIKAGECPLPGTIHVAAGTLGTTAGLALGFALAGLPIHIRATRITSCLLTNRVALRRLVVHTGKLLRSAGVPVPTVDPVLSRVRLVHDQIGPGYGHPTPAAEACTGRLASAGLMLDPTYTSKAAADVLACLDGAGGGVHLLWQTLSAAHPRPPAPADAARLPSPFRRYLSG</sequence>
<feature type="domain" description="Tryptophan synthase beta chain-like PALP" evidence="6">
    <location>
        <begin position="25"/>
        <end position="308"/>
    </location>
</feature>
<reference evidence="7" key="1">
    <citation type="submission" date="2020-02" db="EMBL/GenBank/DDBJ databases">
        <authorList>
            <person name="Meier V. D."/>
        </authorList>
    </citation>
    <scope>NUCLEOTIDE SEQUENCE</scope>
    <source>
        <strain evidence="7">AVDCRST_MAG89</strain>
    </source>
</reference>
<name>A0A6J4MZV8_9BACT</name>
<dbReference type="GO" id="GO:0019148">
    <property type="term" value="F:D-cysteine desulfhydrase activity"/>
    <property type="evidence" value="ECO:0007669"/>
    <property type="project" value="TreeGrafter"/>
</dbReference>
<keyword evidence="3 5" id="KW-0663">Pyridoxal phosphate</keyword>
<dbReference type="InterPro" id="IPR001926">
    <property type="entry name" value="TrpB-like_PALP"/>
</dbReference>
<dbReference type="Gene3D" id="3.40.50.1100">
    <property type="match status" value="2"/>
</dbReference>
<evidence type="ECO:0000256" key="5">
    <source>
        <dbReference type="PIRSR" id="PIRSR006278-2"/>
    </source>
</evidence>
<protein>
    <recommendedName>
        <fullName evidence="6">Tryptophan synthase beta chain-like PALP domain-containing protein</fullName>
    </recommendedName>
</protein>
<comment type="cofactor">
    <cofactor evidence="1">
        <name>pyridoxal 5'-phosphate</name>
        <dbReference type="ChEBI" id="CHEBI:597326"/>
    </cofactor>
</comment>
<feature type="active site" description="Nucleophile" evidence="4">
    <location>
        <position position="86"/>
    </location>
</feature>
<evidence type="ECO:0000313" key="7">
    <source>
        <dbReference type="EMBL" id="CAA9372206.1"/>
    </source>
</evidence>
<dbReference type="Pfam" id="PF00291">
    <property type="entry name" value="PALP"/>
    <property type="match status" value="1"/>
</dbReference>
<evidence type="ECO:0000256" key="1">
    <source>
        <dbReference type="ARBA" id="ARBA00001933"/>
    </source>
</evidence>
<comment type="similarity">
    <text evidence="2">Belongs to the ACC deaminase/D-cysteine desulfhydrase family.</text>
</comment>
<organism evidence="7">
    <name type="scientific">uncultured Gemmatimonadota bacterium</name>
    <dbReference type="NCBI Taxonomy" id="203437"/>
    <lineage>
        <taxon>Bacteria</taxon>
        <taxon>Pseudomonadati</taxon>
        <taxon>Gemmatimonadota</taxon>
        <taxon>environmental samples</taxon>
    </lineage>
</organism>
<dbReference type="InterPro" id="IPR027278">
    <property type="entry name" value="ACCD_DCysDesulf"/>
</dbReference>
<dbReference type="InterPro" id="IPR036052">
    <property type="entry name" value="TrpB-like_PALP_sf"/>
</dbReference>
<gene>
    <name evidence="7" type="ORF">AVDCRST_MAG89-4689</name>
</gene>
<accession>A0A6J4MZV8</accession>
<evidence type="ECO:0000256" key="2">
    <source>
        <dbReference type="ARBA" id="ARBA00008639"/>
    </source>
</evidence>
<evidence type="ECO:0000256" key="4">
    <source>
        <dbReference type="PIRSR" id="PIRSR006278-1"/>
    </source>
</evidence>
<proteinExistence type="inferred from homology"/>
<dbReference type="AlphaFoldDB" id="A0A6J4MZV8"/>
<dbReference type="EMBL" id="CADCTV010000985">
    <property type="protein sequence ID" value="CAA9372206.1"/>
    <property type="molecule type" value="Genomic_DNA"/>
</dbReference>
<dbReference type="PIRSF" id="PIRSF006278">
    <property type="entry name" value="ACCD_DCysDesulf"/>
    <property type="match status" value="1"/>
</dbReference>
<evidence type="ECO:0000259" key="6">
    <source>
        <dbReference type="Pfam" id="PF00291"/>
    </source>
</evidence>